<feature type="transmembrane region" description="Helical" evidence="1">
    <location>
        <begin position="55"/>
        <end position="76"/>
    </location>
</feature>
<accession>A0A850PR10</accession>
<sequence>MTRSVTGLDRFAALGLGLLLIAVGAGLFVWNTNWIPGTPQMISAPGLSTASGTGWWPWAVAGVGLVLTITALRWLFAHSPKARVKSLRVVANDLGTVTADLGEVATAAANALERCPDAHSAKGKAVIDRGVRVIDLTVTAHSPSTLAELTESIDTVHSQIAAVLGDTTVATRTVINLDKTSRRANVS</sequence>
<keyword evidence="1" id="KW-0472">Membrane</keyword>
<dbReference type="Proteomes" id="UP000570517">
    <property type="component" value="Unassembled WGS sequence"/>
</dbReference>
<evidence type="ECO:0000313" key="2">
    <source>
        <dbReference type="EMBL" id="NVN52801.1"/>
    </source>
</evidence>
<proteinExistence type="predicted"/>
<feature type="transmembrane region" description="Helical" evidence="1">
    <location>
        <begin position="12"/>
        <end position="35"/>
    </location>
</feature>
<gene>
    <name evidence="2" type="ORF">HLY00_4513</name>
</gene>
<name>A0A850PR10_9MYCO</name>
<keyword evidence="3" id="KW-1185">Reference proteome</keyword>
<keyword evidence="1" id="KW-0812">Transmembrane</keyword>
<organism evidence="2 3">
    <name type="scientific">Mycolicibacterium hippocampi</name>
    <dbReference type="NCBI Taxonomy" id="659824"/>
    <lineage>
        <taxon>Bacteria</taxon>
        <taxon>Bacillati</taxon>
        <taxon>Actinomycetota</taxon>
        <taxon>Actinomycetes</taxon>
        <taxon>Mycobacteriales</taxon>
        <taxon>Mycobacteriaceae</taxon>
        <taxon>Mycolicibacterium</taxon>
    </lineage>
</organism>
<reference evidence="2 3" key="1">
    <citation type="submission" date="2020-05" db="EMBL/GenBank/DDBJ databases">
        <title>Draft genome sequence of Mycobacterium hippocampi DL, isolated from European seabass, Dicentrarchus labrax, reared in fish farms.</title>
        <authorList>
            <person name="Stathopoulou P."/>
            <person name="Asimakis E."/>
            <person name="Tzokas K."/>
            <person name="Batargias C."/>
            <person name="Tsiamis G."/>
        </authorList>
    </citation>
    <scope>NUCLEOTIDE SEQUENCE [LARGE SCALE GENOMIC DNA]</scope>
    <source>
        <strain evidence="2 3">DL</strain>
    </source>
</reference>
<dbReference type="EMBL" id="JABFYL010000045">
    <property type="protein sequence ID" value="NVN52801.1"/>
    <property type="molecule type" value="Genomic_DNA"/>
</dbReference>
<dbReference type="AlphaFoldDB" id="A0A850PR10"/>
<evidence type="ECO:0000313" key="3">
    <source>
        <dbReference type="Proteomes" id="UP000570517"/>
    </source>
</evidence>
<evidence type="ECO:0008006" key="4">
    <source>
        <dbReference type="Google" id="ProtNLM"/>
    </source>
</evidence>
<dbReference type="RefSeq" id="WP_178361016.1">
    <property type="nucleotide sequence ID" value="NZ_JABFYL010000045.1"/>
</dbReference>
<comment type="caution">
    <text evidence="2">The sequence shown here is derived from an EMBL/GenBank/DDBJ whole genome shotgun (WGS) entry which is preliminary data.</text>
</comment>
<protein>
    <recommendedName>
        <fullName evidence="4">Alkaline shock response membrane anchor protein AmaP</fullName>
    </recommendedName>
</protein>
<keyword evidence="1" id="KW-1133">Transmembrane helix</keyword>
<evidence type="ECO:0000256" key="1">
    <source>
        <dbReference type="SAM" id="Phobius"/>
    </source>
</evidence>